<dbReference type="InterPro" id="IPR008145">
    <property type="entry name" value="GK/Ca_channel_bsu"/>
</dbReference>
<protein>
    <recommendedName>
        <fullName evidence="3">PDZ domain-containing protein</fullName>
    </recommendedName>
</protein>
<gene>
    <name evidence="4" type="primary">109580193</name>
</gene>
<accession>A0A1X7VUG4</accession>
<dbReference type="InterPro" id="IPR001478">
    <property type="entry name" value="PDZ"/>
</dbReference>
<feature type="compositionally biased region" description="Basic residues" evidence="2">
    <location>
        <begin position="1072"/>
        <end position="1092"/>
    </location>
</feature>
<reference evidence="4" key="2">
    <citation type="submission" date="2017-05" db="UniProtKB">
        <authorList>
            <consortium name="EnsemblMetazoa"/>
        </authorList>
    </citation>
    <scope>IDENTIFICATION</scope>
</reference>
<dbReference type="InterPro" id="IPR041489">
    <property type="entry name" value="PDZ_6"/>
</dbReference>
<dbReference type="Proteomes" id="UP000007879">
    <property type="component" value="Unassembled WGS sequence"/>
</dbReference>
<feature type="domain" description="PDZ" evidence="3">
    <location>
        <begin position="629"/>
        <end position="715"/>
    </location>
</feature>
<dbReference type="GO" id="GO:0035331">
    <property type="term" value="P:negative regulation of hippo signaling"/>
    <property type="evidence" value="ECO:0007669"/>
    <property type="project" value="TreeGrafter"/>
</dbReference>
<feature type="coiled-coil region" evidence="1">
    <location>
        <begin position="290"/>
        <end position="398"/>
    </location>
</feature>
<dbReference type="PROSITE" id="PS50106">
    <property type="entry name" value="PDZ"/>
    <property type="match status" value="2"/>
</dbReference>
<feature type="compositionally biased region" description="Polar residues" evidence="2">
    <location>
        <begin position="1128"/>
        <end position="1154"/>
    </location>
</feature>
<dbReference type="OrthoDB" id="10067129at2759"/>
<reference evidence="5" key="1">
    <citation type="journal article" date="2010" name="Nature">
        <title>The Amphimedon queenslandica genome and the evolution of animal complexity.</title>
        <authorList>
            <person name="Srivastava M."/>
            <person name="Simakov O."/>
            <person name="Chapman J."/>
            <person name="Fahey B."/>
            <person name="Gauthier M.E."/>
            <person name="Mitros T."/>
            <person name="Richards G.S."/>
            <person name="Conaco C."/>
            <person name="Dacre M."/>
            <person name="Hellsten U."/>
            <person name="Larroux C."/>
            <person name="Putnam N.H."/>
            <person name="Stanke M."/>
            <person name="Adamska M."/>
            <person name="Darling A."/>
            <person name="Degnan S.M."/>
            <person name="Oakley T.H."/>
            <person name="Plachetzki D.C."/>
            <person name="Zhai Y."/>
            <person name="Adamski M."/>
            <person name="Calcino A."/>
            <person name="Cummins S.F."/>
            <person name="Goodstein D.M."/>
            <person name="Harris C."/>
            <person name="Jackson D.J."/>
            <person name="Leys S.P."/>
            <person name="Shu S."/>
            <person name="Woodcroft B.J."/>
            <person name="Vervoort M."/>
            <person name="Kosik K.S."/>
            <person name="Manning G."/>
            <person name="Degnan B.M."/>
            <person name="Rokhsar D.S."/>
        </authorList>
    </citation>
    <scope>NUCLEOTIDE SEQUENCE [LARGE SCALE GENOMIC DNA]</scope>
</reference>
<feature type="compositionally biased region" description="Basic and acidic residues" evidence="2">
    <location>
        <begin position="220"/>
        <end position="230"/>
    </location>
</feature>
<feature type="coiled-coil region" evidence="1">
    <location>
        <begin position="438"/>
        <end position="468"/>
    </location>
</feature>
<evidence type="ECO:0000313" key="5">
    <source>
        <dbReference type="Proteomes" id="UP000007879"/>
    </source>
</evidence>
<proteinExistence type="predicted"/>
<dbReference type="Gene3D" id="3.40.50.300">
    <property type="entry name" value="P-loop containing nucleotide triphosphate hydrolases"/>
    <property type="match status" value="1"/>
</dbReference>
<feature type="region of interest" description="Disordered" evidence="2">
    <location>
        <begin position="820"/>
        <end position="924"/>
    </location>
</feature>
<dbReference type="EnsemblMetazoa" id="XM_019993094.1">
    <property type="protein sequence ID" value="XP_019848653.1"/>
    <property type="gene ID" value="LOC109580193"/>
</dbReference>
<dbReference type="STRING" id="400682.A0A1X7VUG4"/>
<keyword evidence="1" id="KW-0175">Coiled coil</keyword>
<dbReference type="Gene3D" id="2.30.42.10">
    <property type="match status" value="2"/>
</dbReference>
<feature type="coiled-coil region" evidence="1">
    <location>
        <begin position="527"/>
        <end position="604"/>
    </location>
</feature>
<evidence type="ECO:0000256" key="1">
    <source>
        <dbReference type="SAM" id="Coils"/>
    </source>
</evidence>
<feature type="compositionally biased region" description="Polar residues" evidence="2">
    <location>
        <begin position="1093"/>
        <end position="1104"/>
    </location>
</feature>
<feature type="compositionally biased region" description="Basic and acidic residues" evidence="2">
    <location>
        <begin position="1"/>
        <end position="11"/>
    </location>
</feature>
<dbReference type="PANTHER" id="PTHR46360">
    <property type="entry name" value="DISKS LARGE HOMOLOG 5"/>
    <property type="match status" value="1"/>
</dbReference>
<keyword evidence="5" id="KW-1185">Reference proteome</keyword>
<feature type="domain" description="PDZ" evidence="3">
    <location>
        <begin position="742"/>
        <end position="818"/>
    </location>
</feature>
<evidence type="ECO:0000256" key="2">
    <source>
        <dbReference type="SAM" id="MobiDB-lite"/>
    </source>
</evidence>
<dbReference type="InterPro" id="IPR027417">
    <property type="entry name" value="P-loop_NTPase"/>
</dbReference>
<feature type="compositionally biased region" description="Low complexity" evidence="2">
    <location>
        <begin position="1040"/>
        <end position="1051"/>
    </location>
</feature>
<name>A0A1X7VUG4_AMPQE</name>
<sequence>MADHIDIDRLKPMAGGGGGGAPDKRLNHRYQQYTTDRPLHSDAYDYRSHYHHQINQQPKLQAYVQQLKFEKDQLNKQLHQLMAEHEQHKNRIMEELKRVRSELECVVQDRDDFKYKVTELQREKQRLAEKLQSIGSNYDVSRSAASSIADLKAENAKLKERLEKSHSDRESAELRDTNRKLAKDLDTLQQKLKMAEAEIIRLKKSNSLKIQSSSSDESIEENRKHEETGRYEDVNQHVFGRSHSHSVVDLHTKRISSSGQLHPMGGFGSKKQLSSSASNLLEDKRTENVIPQLQSQLSKAFRENETLSQQVSEMRSFRAELESKLKTVEAENETLRDQLSQVKVENATAHEEMKVVQGMSMQQTTETYEKSMQLQTQLLELKTEKTLAEKQRDIAIRERDRVLTDAIQVKKKLETIKAQRQKDAKELSAMRKLKDKTVVESQESSKQLKELKDSLQEAEKSLADIVNEIKSIAGTQRETEVKGLLGVLKQQKADYTSMLRLLYGREVTDDITSSGALNKLEIFFQEKSNLLVEVEDLQRSASKQNEDYIFDLKQTIEELYMEQDTLKGKNRSMMSRVGKLENEREKLRQECERLDKQCQELNATLTFPSANSEPHVEQVEWGENWETKHIQIPLGSEGKAGFSVVGGKDQPQLPNPGSFIVTTVSKGGPADGILKVGDVLECVNGHSLSNAHHSQAVAVVKESKGLLDIVLKRRKNAHALQVGVAGAILELGEGKKKMKSHEFSLMLQKDGFGFNYDWETHYSISSITEGGPADKILQTGDRIIQVNGTNVCKEKPNSVKKLLKPNKGVLRIVIEREEEASNSQLLVSPPPLQSISEMCPPSKSASGSSDHSSSARNTYRAHVEHTDVSSWCSSDDYGGTQNSQDQIPSHYHSRPDSYHSATQESNASQEPVKIEGPRSHLRSGGRCYIADGPHRPTSDGVMYTSAYPPNNRRVEFEELSSEVGSTDYSEGVSESFLSEPSSYPYMPMESSQTSIELTFHSISQVSHNRLTVQSTVSTQPEKEIHSDDDESYFARDDGTRTTFRTRSGSDGLMSSVIGGASQFPELENSSRSLKKSSKGKSHSKFGRGKKSWKSGSLSQLSEPQYDQYVDSKKRSRSKSMLAIRGRSRSNLSLTGARSMTSVQEEPRRSTSISNVADERDPLSDATYIRANFAYIPRLQQELSIQPGNVFHIIEDAPVRYRRSFWVSRLNEDGTDAGVGAIPNTERAQEWLNEQGNTLDIALYEEVEAYTGTRPVLICGVLASQITNLLVESYPKLFHYCHPEFVEGTARITEARLHREQSEGRIIHYERHGDTGFAVIPREAFTSDNSKGKHVLVGGSIASLHRLKTFAPPISILVKAGAEESINTFGPDKLSPVEVQRMYAEARMLEEEHSHEFTACLMLVFEDTLLRQIADIVRHEKMNQAWVRVVRQPISP</sequence>
<organism evidence="4">
    <name type="scientific">Amphimedon queenslandica</name>
    <name type="common">Sponge</name>
    <dbReference type="NCBI Taxonomy" id="400682"/>
    <lineage>
        <taxon>Eukaryota</taxon>
        <taxon>Metazoa</taxon>
        <taxon>Porifera</taxon>
        <taxon>Demospongiae</taxon>
        <taxon>Heteroscleromorpha</taxon>
        <taxon>Haplosclerida</taxon>
        <taxon>Niphatidae</taxon>
        <taxon>Amphimedon</taxon>
    </lineage>
</organism>
<dbReference type="Pfam" id="PF17820">
    <property type="entry name" value="PDZ_6"/>
    <property type="match status" value="1"/>
</dbReference>
<dbReference type="eggNOG" id="KOG0708">
    <property type="taxonomic scope" value="Eukaryota"/>
</dbReference>
<dbReference type="Gene3D" id="2.30.30.40">
    <property type="entry name" value="SH3 Domains"/>
    <property type="match status" value="1"/>
</dbReference>
<dbReference type="Pfam" id="PF00595">
    <property type="entry name" value="PDZ"/>
    <property type="match status" value="1"/>
</dbReference>
<dbReference type="SMART" id="SM00228">
    <property type="entry name" value="PDZ"/>
    <property type="match status" value="2"/>
</dbReference>
<feature type="coiled-coil region" evidence="1">
    <location>
        <begin position="64"/>
        <end position="205"/>
    </location>
</feature>
<dbReference type="SUPFAM" id="SSF50156">
    <property type="entry name" value="PDZ domain-like"/>
    <property type="match status" value="2"/>
</dbReference>
<feature type="region of interest" description="Disordered" evidence="2">
    <location>
        <begin position="210"/>
        <end position="230"/>
    </location>
</feature>
<dbReference type="InterPro" id="IPR036034">
    <property type="entry name" value="PDZ_sf"/>
</dbReference>
<feature type="region of interest" description="Disordered" evidence="2">
    <location>
        <begin position="1"/>
        <end position="26"/>
    </location>
</feature>
<dbReference type="InterPro" id="IPR053004">
    <property type="entry name" value="MAGUK_Signaling_Regulators"/>
</dbReference>
<dbReference type="PANTHER" id="PTHR46360:SF1">
    <property type="entry name" value="DISKS LARGE HOMOLOG 5"/>
    <property type="match status" value="1"/>
</dbReference>
<feature type="compositionally biased region" description="Polar residues" evidence="2">
    <location>
        <begin position="868"/>
        <end position="887"/>
    </location>
</feature>
<dbReference type="GO" id="GO:0005886">
    <property type="term" value="C:plasma membrane"/>
    <property type="evidence" value="ECO:0007669"/>
    <property type="project" value="TreeGrafter"/>
</dbReference>
<feature type="compositionally biased region" description="Polar residues" evidence="2">
    <location>
        <begin position="899"/>
        <end position="909"/>
    </location>
</feature>
<dbReference type="InParanoid" id="A0A1X7VUG4"/>
<dbReference type="EnsemblMetazoa" id="Aqu2.1.43981_001">
    <property type="protein sequence ID" value="Aqu2.1.43981_001"/>
    <property type="gene ID" value="Aqu2.1.43981"/>
</dbReference>
<dbReference type="KEGG" id="aqu:109580193"/>
<dbReference type="SUPFAM" id="SSF50044">
    <property type="entry name" value="SH3-domain"/>
    <property type="match status" value="1"/>
</dbReference>
<evidence type="ECO:0000313" key="4">
    <source>
        <dbReference type="EnsemblMetazoa" id="Aqu2.1.43981_001"/>
    </source>
</evidence>
<evidence type="ECO:0000259" key="3">
    <source>
        <dbReference type="PROSITE" id="PS50106"/>
    </source>
</evidence>
<feature type="compositionally biased region" description="Low complexity" evidence="2">
    <location>
        <begin position="842"/>
        <end position="854"/>
    </location>
</feature>
<feature type="region of interest" description="Disordered" evidence="2">
    <location>
        <begin position="1013"/>
        <end position="1155"/>
    </location>
</feature>
<dbReference type="SMART" id="SM00072">
    <property type="entry name" value="GuKc"/>
    <property type="match status" value="1"/>
</dbReference>
<dbReference type="InterPro" id="IPR036028">
    <property type="entry name" value="SH3-like_dom_sf"/>
</dbReference>